<dbReference type="Gene3D" id="3.90.550.10">
    <property type="entry name" value="Spore Coat Polysaccharide Biosynthesis Protein SpsA, Chain A"/>
    <property type="match status" value="1"/>
</dbReference>
<dbReference type="InterPro" id="IPR029044">
    <property type="entry name" value="Nucleotide-diphossugar_trans"/>
</dbReference>
<reference evidence="4 5" key="1">
    <citation type="submission" date="2019-06" db="EMBL/GenBank/DDBJ databases">
        <title>Sequencing the genomes of 1000 actinobacteria strains.</title>
        <authorList>
            <person name="Klenk H.-P."/>
        </authorList>
    </citation>
    <scope>NUCLEOTIDE SEQUENCE [LARGE SCALE GENOMIC DNA]</scope>
    <source>
        <strain evidence="4 5">DSM 43866</strain>
    </source>
</reference>
<dbReference type="Proteomes" id="UP000320239">
    <property type="component" value="Unassembled WGS sequence"/>
</dbReference>
<protein>
    <submittedName>
        <fullName evidence="4">Glycosyl transferase family 2</fullName>
    </submittedName>
</protein>
<keyword evidence="5" id="KW-1185">Reference proteome</keyword>
<proteinExistence type="inferred from homology"/>
<evidence type="ECO:0000259" key="3">
    <source>
        <dbReference type="Pfam" id="PF00535"/>
    </source>
</evidence>
<feature type="region of interest" description="Disordered" evidence="2">
    <location>
        <begin position="274"/>
        <end position="313"/>
    </location>
</feature>
<dbReference type="PANTHER" id="PTHR48090:SF7">
    <property type="entry name" value="RFBJ PROTEIN"/>
    <property type="match status" value="1"/>
</dbReference>
<name>A0A561VRV5_ACTTI</name>
<dbReference type="EMBL" id="VIWY01000004">
    <property type="protein sequence ID" value="TWG14331.1"/>
    <property type="molecule type" value="Genomic_DNA"/>
</dbReference>
<feature type="compositionally biased region" description="Basic and acidic residues" evidence="2">
    <location>
        <begin position="340"/>
        <end position="353"/>
    </location>
</feature>
<dbReference type="PANTHER" id="PTHR48090">
    <property type="entry name" value="UNDECAPRENYL-PHOSPHATE 4-DEOXY-4-FORMAMIDO-L-ARABINOSE TRANSFERASE-RELATED"/>
    <property type="match status" value="1"/>
</dbReference>
<dbReference type="AlphaFoldDB" id="A0A561VRV5"/>
<keyword evidence="4" id="KW-0808">Transferase</keyword>
<dbReference type="GO" id="GO:0016740">
    <property type="term" value="F:transferase activity"/>
    <property type="evidence" value="ECO:0007669"/>
    <property type="project" value="UniProtKB-KW"/>
</dbReference>
<organism evidence="4 5">
    <name type="scientific">Actinoplanes teichomyceticus</name>
    <dbReference type="NCBI Taxonomy" id="1867"/>
    <lineage>
        <taxon>Bacteria</taxon>
        <taxon>Bacillati</taxon>
        <taxon>Actinomycetota</taxon>
        <taxon>Actinomycetes</taxon>
        <taxon>Micromonosporales</taxon>
        <taxon>Micromonosporaceae</taxon>
        <taxon>Actinoplanes</taxon>
    </lineage>
</organism>
<sequence>MPVAPHRPSSPSVSVVIPAGTALPVLLAALPPVAEVIVVVGRDDDTGIATPRVTRVVRQTRTGVGNALACGVAVATGDIVAVLAGDGSCDPAELPRYLRALRDGADVAQGSRFHHDGRDLCGGRLSRLSARILLWFMTVLFGCRRTDPGCGFRAFWRDVATSVGLPRVAGTDPVRGDGLEIEALMTVRAGLAGLLVTEVPAVAYPRTAPAARPGLTPAVRALVAEHAERRRAARAGEADSIVVLTGRGVGAGLLGRTGTDAGPLPGGPAAGGTFRADAGGRGTFRADAGGRGTFRADASGRGGTDAGHGGINRVRAGRDRLPVAGDVAARWPATNSRVAAPDRARAAQPDRRTAGGPVVAPRVGDTPGEAPTVRGPWRDNLGTDPGREVGAGRRRLQGRPNLRVINGEGGGGDRTGRLRAVPPADRDR</sequence>
<comment type="caution">
    <text evidence="4">The sequence shown here is derived from an EMBL/GenBank/DDBJ whole genome shotgun (WGS) entry which is preliminary data.</text>
</comment>
<feature type="compositionally biased region" description="Gly residues" evidence="2">
    <location>
        <begin position="300"/>
        <end position="310"/>
    </location>
</feature>
<dbReference type="CDD" id="cd04179">
    <property type="entry name" value="DPM_DPG-synthase_like"/>
    <property type="match status" value="1"/>
</dbReference>
<evidence type="ECO:0000313" key="5">
    <source>
        <dbReference type="Proteomes" id="UP000320239"/>
    </source>
</evidence>
<gene>
    <name evidence="4" type="ORF">FHX34_104631</name>
</gene>
<evidence type="ECO:0000256" key="2">
    <source>
        <dbReference type="SAM" id="MobiDB-lite"/>
    </source>
</evidence>
<evidence type="ECO:0000256" key="1">
    <source>
        <dbReference type="ARBA" id="ARBA00006739"/>
    </source>
</evidence>
<feature type="region of interest" description="Disordered" evidence="2">
    <location>
        <begin position="334"/>
        <end position="428"/>
    </location>
</feature>
<comment type="similarity">
    <text evidence="1">Belongs to the glycosyltransferase 2 family.</text>
</comment>
<dbReference type="InterPro" id="IPR001173">
    <property type="entry name" value="Glyco_trans_2-like"/>
</dbReference>
<accession>A0A561VRV5</accession>
<dbReference type="Pfam" id="PF00535">
    <property type="entry name" value="Glycos_transf_2"/>
    <property type="match status" value="1"/>
</dbReference>
<feature type="domain" description="Glycosyltransferase 2-like" evidence="3">
    <location>
        <begin position="51"/>
        <end position="120"/>
    </location>
</feature>
<dbReference type="SUPFAM" id="SSF53448">
    <property type="entry name" value="Nucleotide-diphospho-sugar transferases"/>
    <property type="match status" value="1"/>
</dbReference>
<dbReference type="InterPro" id="IPR050256">
    <property type="entry name" value="Glycosyltransferase_2"/>
</dbReference>
<evidence type="ECO:0000313" key="4">
    <source>
        <dbReference type="EMBL" id="TWG14331.1"/>
    </source>
</evidence>